<dbReference type="NCBIfam" id="TIGR01297">
    <property type="entry name" value="CDF"/>
    <property type="match status" value="1"/>
</dbReference>
<evidence type="ECO:0000256" key="2">
    <source>
        <dbReference type="ARBA" id="ARBA00008114"/>
    </source>
</evidence>
<comment type="subcellular location">
    <subcellularLocation>
        <location evidence="1">Membrane</location>
        <topology evidence="1">Multi-pass membrane protein</topology>
    </subcellularLocation>
</comment>
<accession>A0A378NQK9</accession>
<name>A0A378NQK9_9FIRM</name>
<dbReference type="RefSeq" id="WP_018998622.1">
    <property type="nucleotide sequence ID" value="NZ_UGPP01000001.1"/>
</dbReference>
<evidence type="ECO:0000259" key="9">
    <source>
        <dbReference type="Pfam" id="PF16916"/>
    </source>
</evidence>
<evidence type="ECO:0000259" key="8">
    <source>
        <dbReference type="Pfam" id="PF01545"/>
    </source>
</evidence>
<evidence type="ECO:0000256" key="7">
    <source>
        <dbReference type="SAM" id="Phobius"/>
    </source>
</evidence>
<organism evidence="10 11">
    <name type="scientific">Megamonas hypermegale</name>
    <dbReference type="NCBI Taxonomy" id="158847"/>
    <lineage>
        <taxon>Bacteria</taxon>
        <taxon>Bacillati</taxon>
        <taxon>Bacillota</taxon>
        <taxon>Negativicutes</taxon>
        <taxon>Selenomonadales</taxon>
        <taxon>Selenomonadaceae</taxon>
        <taxon>Megamonas</taxon>
    </lineage>
</organism>
<evidence type="ECO:0000256" key="4">
    <source>
        <dbReference type="ARBA" id="ARBA00022692"/>
    </source>
</evidence>
<dbReference type="Proteomes" id="UP000255234">
    <property type="component" value="Unassembled WGS sequence"/>
</dbReference>
<evidence type="ECO:0000256" key="5">
    <source>
        <dbReference type="ARBA" id="ARBA00022989"/>
    </source>
</evidence>
<dbReference type="GO" id="GO:0015341">
    <property type="term" value="F:zinc efflux antiporter activity"/>
    <property type="evidence" value="ECO:0007669"/>
    <property type="project" value="TreeGrafter"/>
</dbReference>
<evidence type="ECO:0000256" key="6">
    <source>
        <dbReference type="ARBA" id="ARBA00023136"/>
    </source>
</evidence>
<dbReference type="Gene3D" id="3.30.70.1350">
    <property type="entry name" value="Cation efflux protein, cytoplasmic domain"/>
    <property type="match status" value="1"/>
</dbReference>
<dbReference type="GO" id="GO:0006882">
    <property type="term" value="P:intracellular zinc ion homeostasis"/>
    <property type="evidence" value="ECO:0007669"/>
    <property type="project" value="TreeGrafter"/>
</dbReference>
<dbReference type="FunFam" id="1.20.1510.10:FF:000006">
    <property type="entry name" value="Divalent cation efflux transporter"/>
    <property type="match status" value="1"/>
</dbReference>
<dbReference type="Pfam" id="PF01545">
    <property type="entry name" value="Cation_efflux"/>
    <property type="match status" value="1"/>
</dbReference>
<dbReference type="InterPro" id="IPR027470">
    <property type="entry name" value="Cation_efflux_CTD"/>
</dbReference>
<dbReference type="GO" id="GO:0015093">
    <property type="term" value="F:ferrous iron transmembrane transporter activity"/>
    <property type="evidence" value="ECO:0007669"/>
    <property type="project" value="TreeGrafter"/>
</dbReference>
<dbReference type="InterPro" id="IPR058533">
    <property type="entry name" value="Cation_efflux_TM"/>
</dbReference>
<proteinExistence type="inferred from homology"/>
<feature type="transmembrane region" description="Helical" evidence="7">
    <location>
        <begin position="112"/>
        <end position="130"/>
    </location>
</feature>
<comment type="similarity">
    <text evidence="2">Belongs to the cation diffusion facilitator (CDF) transporter (TC 2.A.4) family.</text>
</comment>
<evidence type="ECO:0000256" key="1">
    <source>
        <dbReference type="ARBA" id="ARBA00004141"/>
    </source>
</evidence>
<dbReference type="SUPFAM" id="SSF161111">
    <property type="entry name" value="Cation efflux protein transmembrane domain-like"/>
    <property type="match status" value="1"/>
</dbReference>
<sequence length="303" mass="33619">MTDANTLKRNTAWLSIMSNTLLVILKLAVGLYVGAVSLVSEALHSGVDLIAAFIAFWAVRKAVVPPDKEHDYGHGKFENLSSAVEALLIVATAIFIIYEAIHKFNTPLDPEFLQYGIYIMFISIVVNIIVSRRLIAVAKKTDSQALEADGLHLQADVWTSVGVLLGLVGMKVFGFLWLDPVIAIIVALIIFRAGYKMVVDSARELTDSSLSQEDEAIIGEIILSHKGLKGYHHLRTRKSGSDRLLDVHVTFDKDMHLEEVHNICDDIECKIRNRFGGFDITIHPEPVDENGSVIKKNYVEAVR</sequence>
<dbReference type="PANTHER" id="PTHR43840:SF15">
    <property type="entry name" value="MITOCHONDRIAL METAL TRANSPORTER 1-RELATED"/>
    <property type="match status" value="1"/>
</dbReference>
<feature type="transmembrane region" description="Helical" evidence="7">
    <location>
        <begin position="42"/>
        <end position="59"/>
    </location>
</feature>
<dbReference type="InterPro" id="IPR036837">
    <property type="entry name" value="Cation_efflux_CTD_sf"/>
</dbReference>
<dbReference type="Pfam" id="PF16916">
    <property type="entry name" value="ZT_dimer"/>
    <property type="match status" value="1"/>
</dbReference>
<feature type="domain" description="Cation efflux protein transmembrane" evidence="8">
    <location>
        <begin position="13"/>
        <end position="205"/>
    </location>
</feature>
<evidence type="ECO:0000256" key="3">
    <source>
        <dbReference type="ARBA" id="ARBA00022448"/>
    </source>
</evidence>
<gene>
    <name evidence="10" type="primary">fieF</name>
    <name evidence="10" type="ORF">NCTC10571_00268</name>
</gene>
<dbReference type="EMBL" id="UGPP01000001">
    <property type="protein sequence ID" value="STY70156.1"/>
    <property type="molecule type" value="Genomic_DNA"/>
</dbReference>
<dbReference type="GO" id="GO:0015086">
    <property type="term" value="F:cadmium ion transmembrane transporter activity"/>
    <property type="evidence" value="ECO:0007669"/>
    <property type="project" value="TreeGrafter"/>
</dbReference>
<feature type="transmembrane region" description="Helical" evidence="7">
    <location>
        <begin position="12"/>
        <end position="36"/>
    </location>
</feature>
<dbReference type="GO" id="GO:0005886">
    <property type="term" value="C:plasma membrane"/>
    <property type="evidence" value="ECO:0007669"/>
    <property type="project" value="TreeGrafter"/>
</dbReference>
<feature type="transmembrane region" description="Helical" evidence="7">
    <location>
        <begin position="175"/>
        <end position="195"/>
    </location>
</feature>
<dbReference type="InterPro" id="IPR002524">
    <property type="entry name" value="Cation_efflux"/>
</dbReference>
<feature type="transmembrane region" description="Helical" evidence="7">
    <location>
        <begin position="80"/>
        <end position="100"/>
    </location>
</feature>
<dbReference type="SUPFAM" id="SSF160240">
    <property type="entry name" value="Cation efflux protein cytoplasmic domain-like"/>
    <property type="match status" value="1"/>
</dbReference>
<feature type="domain" description="Cation efflux protein cytoplasmic" evidence="9">
    <location>
        <begin position="210"/>
        <end position="286"/>
    </location>
</feature>
<keyword evidence="4 7" id="KW-0812">Transmembrane</keyword>
<evidence type="ECO:0000313" key="11">
    <source>
        <dbReference type="Proteomes" id="UP000255234"/>
    </source>
</evidence>
<protein>
    <submittedName>
        <fullName evidence="10">Ferrous-iron efflux pump FieF</fullName>
    </submittedName>
</protein>
<evidence type="ECO:0000313" key="10">
    <source>
        <dbReference type="EMBL" id="STY70156.1"/>
    </source>
</evidence>
<keyword evidence="3" id="KW-0813">Transport</keyword>
<dbReference type="PANTHER" id="PTHR43840">
    <property type="entry name" value="MITOCHONDRIAL METAL TRANSPORTER 1-RELATED"/>
    <property type="match status" value="1"/>
</dbReference>
<dbReference type="AlphaFoldDB" id="A0A378NQK9"/>
<reference evidence="10 11" key="1">
    <citation type="submission" date="2018-06" db="EMBL/GenBank/DDBJ databases">
        <authorList>
            <consortium name="Pathogen Informatics"/>
            <person name="Doyle S."/>
        </authorList>
    </citation>
    <scope>NUCLEOTIDE SEQUENCE [LARGE SCALE GENOMIC DNA]</scope>
    <source>
        <strain evidence="10 11">NCTC10571</strain>
    </source>
</reference>
<dbReference type="InterPro" id="IPR027469">
    <property type="entry name" value="Cation_efflux_TMD_sf"/>
</dbReference>
<dbReference type="Gene3D" id="1.20.1510.10">
    <property type="entry name" value="Cation efflux protein transmembrane domain"/>
    <property type="match status" value="1"/>
</dbReference>
<dbReference type="STRING" id="1122216.GCA_000423385_01976"/>
<keyword evidence="6 7" id="KW-0472">Membrane</keyword>
<dbReference type="InterPro" id="IPR050291">
    <property type="entry name" value="CDF_Transporter"/>
</dbReference>
<keyword evidence="5 7" id="KW-1133">Transmembrane helix</keyword>